<evidence type="ECO:0000256" key="1">
    <source>
        <dbReference type="SAM" id="MobiDB-lite"/>
    </source>
</evidence>
<feature type="region of interest" description="Disordered" evidence="1">
    <location>
        <begin position="1"/>
        <end position="20"/>
    </location>
</feature>
<gene>
    <name evidence="2" type="ORF">ACJRO7_010939</name>
</gene>
<reference evidence="2 3" key="1">
    <citation type="submission" date="2024-11" db="EMBL/GenBank/DDBJ databases">
        <title>Chromosome-level genome assembly of Eucalyptus globulus Labill. provides insights into its genome evolution.</title>
        <authorList>
            <person name="Li X."/>
        </authorList>
    </citation>
    <scope>NUCLEOTIDE SEQUENCE [LARGE SCALE GENOMIC DNA]</scope>
    <source>
        <strain evidence="2">CL2024</strain>
        <tissue evidence="2">Fresh tender leaves</tissue>
    </source>
</reference>
<proteinExistence type="predicted"/>
<evidence type="ECO:0000313" key="2">
    <source>
        <dbReference type="EMBL" id="KAL3749894.1"/>
    </source>
</evidence>
<dbReference type="AlphaFoldDB" id="A0ABD3LH65"/>
<keyword evidence="3" id="KW-1185">Reference proteome</keyword>
<sequence length="92" mass="10514">MAGYNKQSKSYSNKTSSPAFSFSNFFKPRKSTTRIVNNARDEPVAPRKIWASDYDKGRYVAEPGIDRKAAAFIEKFHESRFTEYERPAIAAI</sequence>
<accession>A0ABD3LH65</accession>
<protein>
    <submittedName>
        <fullName evidence="2">Uncharacterized protein</fullName>
    </submittedName>
</protein>
<organism evidence="2 3">
    <name type="scientific">Eucalyptus globulus</name>
    <name type="common">Tasmanian blue gum</name>
    <dbReference type="NCBI Taxonomy" id="34317"/>
    <lineage>
        <taxon>Eukaryota</taxon>
        <taxon>Viridiplantae</taxon>
        <taxon>Streptophyta</taxon>
        <taxon>Embryophyta</taxon>
        <taxon>Tracheophyta</taxon>
        <taxon>Spermatophyta</taxon>
        <taxon>Magnoliopsida</taxon>
        <taxon>eudicotyledons</taxon>
        <taxon>Gunneridae</taxon>
        <taxon>Pentapetalae</taxon>
        <taxon>rosids</taxon>
        <taxon>malvids</taxon>
        <taxon>Myrtales</taxon>
        <taxon>Myrtaceae</taxon>
        <taxon>Myrtoideae</taxon>
        <taxon>Eucalypteae</taxon>
        <taxon>Eucalyptus</taxon>
    </lineage>
</organism>
<dbReference type="Proteomes" id="UP001634007">
    <property type="component" value="Unassembled WGS sequence"/>
</dbReference>
<dbReference type="EMBL" id="JBJKBG010000002">
    <property type="protein sequence ID" value="KAL3749894.1"/>
    <property type="molecule type" value="Genomic_DNA"/>
</dbReference>
<name>A0ABD3LH65_EUCGL</name>
<dbReference type="PANTHER" id="PTHR33511">
    <property type="entry name" value="OS06G0632400 PROTEIN"/>
    <property type="match status" value="1"/>
</dbReference>
<comment type="caution">
    <text evidence="2">The sequence shown here is derived from an EMBL/GenBank/DDBJ whole genome shotgun (WGS) entry which is preliminary data.</text>
</comment>
<evidence type="ECO:0000313" key="3">
    <source>
        <dbReference type="Proteomes" id="UP001634007"/>
    </source>
</evidence>